<feature type="domain" description="FecR protein" evidence="2">
    <location>
        <begin position="181"/>
        <end position="269"/>
    </location>
</feature>
<dbReference type="RefSeq" id="WP_099291782.1">
    <property type="nucleotide sequence ID" value="NZ_JACOOH010000004.1"/>
</dbReference>
<reference evidence="4 5" key="1">
    <citation type="submission" date="2020-08" db="EMBL/GenBank/DDBJ databases">
        <title>Genome public.</title>
        <authorList>
            <person name="Liu C."/>
            <person name="Sun Q."/>
        </authorList>
    </citation>
    <scope>NUCLEOTIDE SEQUENCE [LARGE SCALE GENOMIC DNA]</scope>
    <source>
        <strain evidence="4 5">NSJ-56</strain>
    </source>
</reference>
<keyword evidence="1" id="KW-0472">Membrane</keyword>
<evidence type="ECO:0000259" key="3">
    <source>
        <dbReference type="Pfam" id="PF16344"/>
    </source>
</evidence>
<keyword evidence="1" id="KW-0812">Transmembrane</keyword>
<dbReference type="Pfam" id="PF16344">
    <property type="entry name" value="FecR_C"/>
    <property type="match status" value="1"/>
</dbReference>
<gene>
    <name evidence="4" type="ORF">H8S64_09280</name>
</gene>
<dbReference type="PIRSF" id="PIRSF018266">
    <property type="entry name" value="FecR"/>
    <property type="match status" value="1"/>
</dbReference>
<dbReference type="PANTHER" id="PTHR30273">
    <property type="entry name" value="PERIPLASMIC SIGNAL SENSOR AND SIGMA FACTOR ACTIVATOR FECR-RELATED"/>
    <property type="match status" value="1"/>
</dbReference>
<keyword evidence="5" id="KW-1185">Reference proteome</keyword>
<sequence length="385" mass="44627">MPIQEEIYELIFTKLSQGLDKNRKECLQAWLDESEQNRNAYREICSLWYSGKWAYKREQIQKSEGWEKILEIKKGRRKKRLLKIWSAGVAASVVLIMGAFFVSRFMDRGHVERVTESRQANVTLILASGERVDVGHRTDRMIREAGSVIRSDSALLVYEEHSIDTLSEETVYNELVVPKCGEYKLRLSDGSLIVLNSESKLRYPVNFNGDTREVFLSGEAYFEVAKHPGKSFVVHTDHADVQVLGTWFNVSAYPDEENTEVTLLNGSVQVGREEEQAILLPGQQFLLNNRTSEKTIRDVDTSVYVAWTRGLFRFDAMPLEQLMLKLSRWIPVTYTFKDEAIKKIRFTGGFRKYDDVDHTLKMLEEIINISFKRKGQEIIIDWYQN</sequence>
<dbReference type="EMBL" id="JACOOH010000004">
    <property type="protein sequence ID" value="MBC5621289.1"/>
    <property type="molecule type" value="Genomic_DNA"/>
</dbReference>
<dbReference type="Proteomes" id="UP000646484">
    <property type="component" value="Unassembled WGS sequence"/>
</dbReference>
<evidence type="ECO:0000313" key="5">
    <source>
        <dbReference type="Proteomes" id="UP000646484"/>
    </source>
</evidence>
<feature type="transmembrane region" description="Helical" evidence="1">
    <location>
        <begin position="81"/>
        <end position="102"/>
    </location>
</feature>
<proteinExistence type="predicted"/>
<feature type="domain" description="Protein FecR C-terminal" evidence="3">
    <location>
        <begin position="312"/>
        <end position="380"/>
    </location>
</feature>
<dbReference type="Gene3D" id="3.55.50.30">
    <property type="match status" value="1"/>
</dbReference>
<evidence type="ECO:0000256" key="1">
    <source>
        <dbReference type="SAM" id="Phobius"/>
    </source>
</evidence>
<evidence type="ECO:0000259" key="2">
    <source>
        <dbReference type="Pfam" id="PF04773"/>
    </source>
</evidence>
<accession>A0ABR7D0D2</accession>
<dbReference type="InterPro" id="IPR006860">
    <property type="entry name" value="FecR"/>
</dbReference>
<keyword evidence="1" id="KW-1133">Transmembrane helix</keyword>
<dbReference type="InterPro" id="IPR032508">
    <property type="entry name" value="FecR_C"/>
</dbReference>
<dbReference type="Pfam" id="PF04773">
    <property type="entry name" value="FecR"/>
    <property type="match status" value="1"/>
</dbReference>
<comment type="caution">
    <text evidence="4">The sequence shown here is derived from an EMBL/GenBank/DDBJ whole genome shotgun (WGS) entry which is preliminary data.</text>
</comment>
<dbReference type="InterPro" id="IPR012373">
    <property type="entry name" value="Ferrdict_sens_TM"/>
</dbReference>
<dbReference type="PANTHER" id="PTHR30273:SF2">
    <property type="entry name" value="PROTEIN FECR"/>
    <property type="match status" value="1"/>
</dbReference>
<organism evidence="4 5">
    <name type="scientific">Butyricimonas hominis</name>
    <dbReference type="NCBI Taxonomy" id="2763032"/>
    <lineage>
        <taxon>Bacteria</taxon>
        <taxon>Pseudomonadati</taxon>
        <taxon>Bacteroidota</taxon>
        <taxon>Bacteroidia</taxon>
        <taxon>Bacteroidales</taxon>
        <taxon>Odoribacteraceae</taxon>
        <taxon>Butyricimonas</taxon>
    </lineage>
</organism>
<dbReference type="Gene3D" id="2.60.120.1440">
    <property type="match status" value="1"/>
</dbReference>
<protein>
    <submittedName>
        <fullName evidence="4">FecR domain-containing protein</fullName>
    </submittedName>
</protein>
<evidence type="ECO:0000313" key="4">
    <source>
        <dbReference type="EMBL" id="MBC5621289.1"/>
    </source>
</evidence>
<name>A0ABR7D0D2_9BACT</name>